<keyword evidence="5" id="KW-1185">Reference proteome</keyword>
<name>A0ABR2IM62_9EUKA</name>
<keyword evidence="1" id="KW-0677">Repeat</keyword>
<protein>
    <recommendedName>
        <fullName evidence="6">DUF3447 domain-containing protein</fullName>
    </recommendedName>
</protein>
<reference evidence="4 5" key="1">
    <citation type="submission" date="2024-04" db="EMBL/GenBank/DDBJ databases">
        <title>Tritrichomonas musculus Genome.</title>
        <authorList>
            <person name="Alves-Ferreira E."/>
            <person name="Grigg M."/>
            <person name="Lorenzi H."/>
            <person name="Galac M."/>
        </authorList>
    </citation>
    <scope>NUCLEOTIDE SEQUENCE [LARGE SCALE GENOMIC DNA]</scope>
    <source>
        <strain evidence="4 5">EAF2021</strain>
    </source>
</reference>
<dbReference type="Gene3D" id="1.25.40.20">
    <property type="entry name" value="Ankyrin repeat-containing domain"/>
    <property type="match status" value="2"/>
</dbReference>
<dbReference type="SUPFAM" id="SSF48403">
    <property type="entry name" value="Ankyrin repeat"/>
    <property type="match status" value="1"/>
</dbReference>
<organism evidence="4 5">
    <name type="scientific">Tritrichomonas musculus</name>
    <dbReference type="NCBI Taxonomy" id="1915356"/>
    <lineage>
        <taxon>Eukaryota</taxon>
        <taxon>Metamonada</taxon>
        <taxon>Parabasalia</taxon>
        <taxon>Tritrichomonadida</taxon>
        <taxon>Tritrichomonadidae</taxon>
        <taxon>Tritrichomonas</taxon>
    </lineage>
</organism>
<evidence type="ECO:0000256" key="2">
    <source>
        <dbReference type="ARBA" id="ARBA00023043"/>
    </source>
</evidence>
<evidence type="ECO:0000256" key="1">
    <source>
        <dbReference type="ARBA" id="ARBA00022737"/>
    </source>
</evidence>
<gene>
    <name evidence="4" type="ORF">M9Y10_010962</name>
</gene>
<accession>A0ABR2IM62</accession>
<comment type="caution">
    <text evidence="4">The sequence shown here is derived from an EMBL/GenBank/DDBJ whole genome shotgun (WGS) entry which is preliminary data.</text>
</comment>
<dbReference type="PROSITE" id="PS50297">
    <property type="entry name" value="ANK_REP_REGION"/>
    <property type="match status" value="1"/>
</dbReference>
<evidence type="ECO:0000256" key="3">
    <source>
        <dbReference type="PROSITE-ProRule" id="PRU00023"/>
    </source>
</evidence>
<dbReference type="SMART" id="SM00248">
    <property type="entry name" value="ANK"/>
    <property type="match status" value="7"/>
</dbReference>
<dbReference type="Pfam" id="PF12796">
    <property type="entry name" value="Ank_2"/>
    <property type="match status" value="1"/>
</dbReference>
<dbReference type="Proteomes" id="UP001470230">
    <property type="component" value="Unassembled WGS sequence"/>
</dbReference>
<dbReference type="InterPro" id="IPR036770">
    <property type="entry name" value="Ankyrin_rpt-contain_sf"/>
</dbReference>
<dbReference type="EMBL" id="JAPFFF010000016">
    <property type="protein sequence ID" value="KAK8865416.1"/>
    <property type="molecule type" value="Genomic_DNA"/>
</dbReference>
<keyword evidence="2 3" id="KW-0040">ANK repeat</keyword>
<evidence type="ECO:0008006" key="6">
    <source>
        <dbReference type="Google" id="ProtNLM"/>
    </source>
</evidence>
<dbReference type="PANTHER" id="PTHR24198:SF165">
    <property type="entry name" value="ANKYRIN REPEAT-CONTAINING PROTEIN-RELATED"/>
    <property type="match status" value="1"/>
</dbReference>
<dbReference type="InterPro" id="IPR002110">
    <property type="entry name" value="Ankyrin_rpt"/>
</dbReference>
<evidence type="ECO:0000313" key="4">
    <source>
        <dbReference type="EMBL" id="KAK8865416.1"/>
    </source>
</evidence>
<dbReference type="PROSITE" id="PS50088">
    <property type="entry name" value="ANK_REPEAT"/>
    <property type="match status" value="1"/>
</dbReference>
<dbReference type="PANTHER" id="PTHR24198">
    <property type="entry name" value="ANKYRIN REPEAT AND PROTEIN KINASE DOMAIN-CONTAINING PROTEIN"/>
    <property type="match status" value="1"/>
</dbReference>
<proteinExistence type="predicted"/>
<sequence>MKSYFANIKIVYQSVLDYLENVQNDDNELKILNDVFNEYEIFKEKNNLKMILNLVSAISENHKRSINFISKIENILLSIRKEIIMNFSNDQIFVIFKNNKKILHFLFKEQIIIPNNQLFKIITNYKYSNNNYPSFFYPEFKSFFTDDLLKKNQIDKLNELDEFDKKRQIGENDNYICHLIRNDLIDEFVIYVSKTNLSLSYIIQASIFETNNFLYDKTSTLIEYASFYGSIQIFQYLRLNGAKLTPSLGIYAIHGKNPELIHLLEENQTFPSSKTECLNESIKCHHNEITDYILKKYYNTDEYESTSLIQSIKYYNFLCFNDHTKFNSEVFYYLCIKDYFQIVNFLLNSENKSNIDINYEHEKMINNKKEDFDKLILDEHKNGRYTFDISRIEKKTSLITAIEKGNQEIVEILLKQNNVNVKLKFTSNYSILMNNNSPYMSGEVNKSILFIAVEKGYSNIVQILINRNDVNVNEESFIVECYETTKLTPLHIAIENEDIEIIKILLKAKDIDTNCIRFYTESYINCTEKTPLILAIEKGNSQIVQLLLSIKKTSLDKGYHFYTNVAVDDGDDYTETIEYLSPLQMAEKMGNNEIIQILAKNQHYISP</sequence>
<feature type="repeat" description="ANK" evidence="3">
    <location>
        <begin position="485"/>
        <end position="507"/>
    </location>
</feature>
<evidence type="ECO:0000313" key="5">
    <source>
        <dbReference type="Proteomes" id="UP001470230"/>
    </source>
</evidence>